<evidence type="ECO:0000256" key="9">
    <source>
        <dbReference type="PIRSR" id="PIRSR600823-5"/>
    </source>
</evidence>
<evidence type="ECO:0000256" key="10">
    <source>
        <dbReference type="RuleBase" id="RU004241"/>
    </source>
</evidence>
<evidence type="ECO:0000256" key="6">
    <source>
        <dbReference type="ARBA" id="ARBA00023002"/>
    </source>
</evidence>
<dbReference type="SUPFAM" id="SSF48113">
    <property type="entry name" value="Heme-dependent peroxidases"/>
    <property type="match status" value="1"/>
</dbReference>
<dbReference type="PANTHER" id="PTHR31388">
    <property type="entry name" value="PEROXIDASE 72-RELATED"/>
    <property type="match status" value="1"/>
</dbReference>
<evidence type="ECO:0000256" key="7">
    <source>
        <dbReference type="ARBA" id="ARBA00023004"/>
    </source>
</evidence>
<dbReference type="Gene3D" id="1.10.520.10">
    <property type="match status" value="1"/>
</dbReference>
<evidence type="ECO:0000313" key="12">
    <source>
        <dbReference type="EMBL" id="KAF7812321.1"/>
    </source>
</evidence>
<keyword evidence="3 12" id="KW-0575">Peroxidase</keyword>
<dbReference type="GO" id="GO:0140825">
    <property type="term" value="F:lactoperoxidase activity"/>
    <property type="evidence" value="ECO:0007669"/>
    <property type="project" value="UniProtKB-EC"/>
</dbReference>
<dbReference type="InterPro" id="IPR002016">
    <property type="entry name" value="Haem_peroxidase"/>
</dbReference>
<keyword evidence="7 8" id="KW-0408">Iron</keyword>
<dbReference type="Proteomes" id="UP000634136">
    <property type="component" value="Unassembled WGS sequence"/>
</dbReference>
<dbReference type="GO" id="GO:0020037">
    <property type="term" value="F:heme binding"/>
    <property type="evidence" value="ECO:0007669"/>
    <property type="project" value="InterPro"/>
</dbReference>
<comment type="caution">
    <text evidence="12">The sequence shown here is derived from an EMBL/GenBank/DDBJ whole genome shotgun (WGS) entry which is preliminary data.</text>
</comment>
<dbReference type="AlphaFoldDB" id="A0A834SZ03"/>
<dbReference type="Gene3D" id="1.10.420.10">
    <property type="entry name" value="Peroxidase, domain 2"/>
    <property type="match status" value="1"/>
</dbReference>
<organism evidence="12 13">
    <name type="scientific">Senna tora</name>
    <dbReference type="NCBI Taxonomy" id="362788"/>
    <lineage>
        <taxon>Eukaryota</taxon>
        <taxon>Viridiplantae</taxon>
        <taxon>Streptophyta</taxon>
        <taxon>Embryophyta</taxon>
        <taxon>Tracheophyta</taxon>
        <taxon>Spermatophyta</taxon>
        <taxon>Magnoliopsida</taxon>
        <taxon>eudicotyledons</taxon>
        <taxon>Gunneridae</taxon>
        <taxon>Pentapetalae</taxon>
        <taxon>rosids</taxon>
        <taxon>fabids</taxon>
        <taxon>Fabales</taxon>
        <taxon>Fabaceae</taxon>
        <taxon>Caesalpinioideae</taxon>
        <taxon>Cassia clade</taxon>
        <taxon>Senna</taxon>
    </lineage>
</organism>
<dbReference type="EMBL" id="JAAIUW010000010">
    <property type="protein sequence ID" value="KAF7812321.1"/>
    <property type="molecule type" value="Genomic_DNA"/>
</dbReference>
<comment type="cofactor">
    <cofactor evidence="8">
        <name>heme b</name>
        <dbReference type="ChEBI" id="CHEBI:60344"/>
    </cofactor>
    <text evidence="8">Binds 1 heme b (iron(II)-protoporphyrin IX) group per subunit.</text>
</comment>
<evidence type="ECO:0000259" key="11">
    <source>
        <dbReference type="PROSITE" id="PS50873"/>
    </source>
</evidence>
<keyword evidence="4" id="KW-0349">Heme</keyword>
<feature type="binding site" evidence="8">
    <location>
        <position position="145"/>
    </location>
    <ligand>
        <name>Ca(2+)</name>
        <dbReference type="ChEBI" id="CHEBI:29108"/>
        <label>2</label>
    </ligand>
</feature>
<dbReference type="GO" id="GO:0046872">
    <property type="term" value="F:metal ion binding"/>
    <property type="evidence" value="ECO:0007669"/>
    <property type="project" value="UniProtKB-KW"/>
</dbReference>
<feature type="binding site" evidence="8">
    <location>
        <position position="148"/>
    </location>
    <ligand>
        <name>Ca(2+)</name>
        <dbReference type="ChEBI" id="CHEBI:29108"/>
        <label>2</label>
    </ligand>
</feature>
<evidence type="ECO:0000256" key="3">
    <source>
        <dbReference type="ARBA" id="ARBA00022559"/>
    </source>
</evidence>
<proteinExistence type="inferred from homology"/>
<keyword evidence="8" id="KW-0106">Calcium</keyword>
<evidence type="ECO:0000256" key="2">
    <source>
        <dbReference type="ARBA" id="ARBA00012313"/>
    </source>
</evidence>
<evidence type="ECO:0000256" key="1">
    <source>
        <dbReference type="ARBA" id="ARBA00000189"/>
    </source>
</evidence>
<dbReference type="PROSITE" id="PS50873">
    <property type="entry name" value="PEROXIDASE_4"/>
    <property type="match status" value="1"/>
</dbReference>
<feature type="disulfide bond" evidence="9">
    <location>
        <begin position="102"/>
        <end position="129"/>
    </location>
</feature>
<dbReference type="PRINTS" id="PR00458">
    <property type="entry name" value="PEROXIDASE"/>
</dbReference>
<evidence type="ECO:0000256" key="8">
    <source>
        <dbReference type="PIRSR" id="PIRSR600823-3"/>
    </source>
</evidence>
<keyword evidence="5 8" id="KW-0479">Metal-binding</keyword>
<evidence type="ECO:0000256" key="4">
    <source>
        <dbReference type="ARBA" id="ARBA00022617"/>
    </source>
</evidence>
<feature type="binding site" evidence="8">
    <location>
        <position position="153"/>
    </location>
    <ligand>
        <name>Ca(2+)</name>
        <dbReference type="ChEBI" id="CHEBI:29108"/>
        <label>2</label>
    </ligand>
</feature>
<sequence length="164" mass="17812">MHGHGLVHSKVDKQAVKCGLSLSLSLSLVKYVTIHRIQQGTEAENGDQEFFNVNSEKTAGPNVNSVRGFNVIDQAKAEVEKICPGVVSCSCCSSHTIGQAQCFTICDRIYNNNSSNVDVGFATKCQGSCRLASSPNNDQKLAPLDLVTPNSFDNNYFKNLIQKN</sequence>
<comment type="catalytic activity">
    <reaction evidence="1">
        <text>2 a phenolic donor + H2O2 = 2 a phenolic radical donor + 2 H2O</text>
        <dbReference type="Rhea" id="RHEA:56136"/>
        <dbReference type="ChEBI" id="CHEBI:15377"/>
        <dbReference type="ChEBI" id="CHEBI:16240"/>
        <dbReference type="ChEBI" id="CHEBI:139520"/>
        <dbReference type="ChEBI" id="CHEBI:139521"/>
        <dbReference type="EC" id="1.11.1.7"/>
    </reaction>
</comment>
<dbReference type="PANTHER" id="PTHR31388:SF115">
    <property type="entry name" value="PEROXIDASE 5"/>
    <property type="match status" value="1"/>
</dbReference>
<evidence type="ECO:0000256" key="5">
    <source>
        <dbReference type="ARBA" id="ARBA00022723"/>
    </source>
</evidence>
<dbReference type="GO" id="GO:0006979">
    <property type="term" value="P:response to oxidative stress"/>
    <property type="evidence" value="ECO:0007669"/>
    <property type="project" value="InterPro"/>
</dbReference>
<feature type="binding site" evidence="8">
    <location>
        <position position="96"/>
    </location>
    <ligand>
        <name>Ca(2+)</name>
        <dbReference type="ChEBI" id="CHEBI:29108"/>
        <label>2</label>
    </ligand>
</feature>
<name>A0A834SZ03_9FABA</name>
<feature type="domain" description="Plant heme peroxidase family profile" evidence="11">
    <location>
        <begin position="67"/>
        <end position="164"/>
    </location>
</feature>
<feature type="binding site" description="axial binding residue" evidence="8">
    <location>
        <position position="95"/>
    </location>
    <ligand>
        <name>heme b</name>
        <dbReference type="ChEBI" id="CHEBI:60344"/>
    </ligand>
    <ligandPart>
        <name>Fe</name>
        <dbReference type="ChEBI" id="CHEBI:18248"/>
    </ligandPart>
</feature>
<gene>
    <name evidence="12" type="ORF">G2W53_033297</name>
</gene>
<keyword evidence="9" id="KW-1015">Disulfide bond</keyword>
<dbReference type="EC" id="1.11.1.7" evidence="2"/>
<dbReference type="InterPro" id="IPR000823">
    <property type="entry name" value="Peroxidase_pln"/>
</dbReference>
<dbReference type="OrthoDB" id="2113341at2759"/>
<dbReference type="Pfam" id="PF00141">
    <property type="entry name" value="peroxidase"/>
    <property type="match status" value="2"/>
</dbReference>
<accession>A0A834SZ03</accession>
<dbReference type="InterPro" id="IPR010255">
    <property type="entry name" value="Haem_peroxidase_sf"/>
</dbReference>
<protein>
    <recommendedName>
        <fullName evidence="2">peroxidase</fullName>
        <ecNumber evidence="2">1.11.1.7</ecNumber>
    </recommendedName>
</protein>
<reference evidence="12" key="1">
    <citation type="submission" date="2020-09" db="EMBL/GenBank/DDBJ databases">
        <title>Genome-Enabled Discovery of Anthraquinone Biosynthesis in Senna tora.</title>
        <authorList>
            <person name="Kang S.-H."/>
            <person name="Pandey R.P."/>
            <person name="Lee C.-M."/>
            <person name="Sim J.-S."/>
            <person name="Jeong J.-T."/>
            <person name="Choi B.-S."/>
            <person name="Jung M."/>
            <person name="Ginzburg D."/>
            <person name="Zhao K."/>
            <person name="Won S.Y."/>
            <person name="Oh T.-J."/>
            <person name="Yu Y."/>
            <person name="Kim N.-H."/>
            <person name="Lee O.R."/>
            <person name="Lee T.-H."/>
            <person name="Bashyal P."/>
            <person name="Kim T.-S."/>
            <person name="Lee W.-H."/>
            <person name="Kawkins C."/>
            <person name="Kim C.-K."/>
            <person name="Kim J.S."/>
            <person name="Ahn B.O."/>
            <person name="Rhee S.Y."/>
            <person name="Sohng J.K."/>
        </authorList>
    </citation>
    <scope>NUCLEOTIDE SEQUENCE</scope>
    <source>
        <tissue evidence="12">Leaf</tissue>
    </source>
</reference>
<evidence type="ECO:0000313" key="13">
    <source>
        <dbReference type="Proteomes" id="UP000634136"/>
    </source>
</evidence>
<comment type="similarity">
    <text evidence="10">Belongs to the peroxidase family.</text>
</comment>
<keyword evidence="6" id="KW-0560">Oxidoreductase</keyword>
<keyword evidence="13" id="KW-1185">Reference proteome</keyword>
<comment type="cofactor">
    <cofactor evidence="8">
        <name>Ca(2+)</name>
        <dbReference type="ChEBI" id="CHEBI:29108"/>
    </cofactor>
    <text evidence="8">Binds 2 calcium ions per subunit.</text>
</comment>